<dbReference type="Proteomes" id="UP000027195">
    <property type="component" value="Unassembled WGS sequence"/>
</dbReference>
<feature type="compositionally biased region" description="Basic and acidic residues" evidence="1">
    <location>
        <begin position="200"/>
        <end position="210"/>
    </location>
</feature>
<feature type="compositionally biased region" description="Polar residues" evidence="1">
    <location>
        <begin position="216"/>
        <end position="235"/>
    </location>
</feature>
<sequence>MADASESHAQHVSFILLAEFDIDQGSVLARQYPFPTGTDEQVLAEFMLPDGAHSQTEDWTIFFLNQTPMNTIAPVFAPELPERSDDKSAVPSEESKPELLYVLNLVRTKKDQAVRRGGIVKAMAICTHHPFIQIFKPILLVALEDYFSDPSMECLARLFDAVNAMDLSAIPHLSRSEKLVLRSSERRDTFIEKFAQGRRSSHDVGEHGGADDALSEGSTAGQVRPVTPTSMSSDMDSALGGSVVWIGEQDLHSDMEHAKETIQRTSFDRGSVASGQSAGPKDRLIAKGSTHSSSDSHQQPRNLDTHFFSTSIAYKGFVLPIKIPLYLFPGEVGDYSLIELVQTFSSPTAIVTGPLHSHLHTNGHLTHPIIVLFNALVTQKRVVFLGYGKPAGLVASFVLAACALGSGSGLLRGFTERAFPYCNLSNEHIFVSVPGFIVGVTNPIFESRSIWDVLCNIETGKIIVNKDIRPAPPLSSNPHTLLSRSGIVPTSVEDDASKIAASAPKDGKEGPKNEFVAKADSADNHFMEDILSAISFHYGETLVRSRFTDYVLKFLRVAARYEELAFGSTSIGYPSLSFIEGDTCQLGSGIVADDNLGPREMVSNMSRIEGWRATESYGFWKQDFQSYLKNSTIRGFDVHYQIWRLRNARSMPDAEVDLIWRSISANVRTYEQIVELLSWLPPHSGGLLPIGFGLFHQQEIIREITVDFLNTLRAHNVGAQFVASLNYFHRIAYIRMLQAREAASGYGFPDPHSASQSSLPSPGHLSPSTVIPRTAHPNMSTTSLGQA</sequence>
<feature type="compositionally biased region" description="Polar residues" evidence="1">
    <location>
        <begin position="289"/>
        <end position="301"/>
    </location>
</feature>
<proteinExistence type="predicted"/>
<dbReference type="InterPro" id="IPR012860">
    <property type="entry name" value="Afi1_N"/>
</dbReference>
<feature type="region of interest" description="Disordered" evidence="1">
    <location>
        <begin position="748"/>
        <end position="787"/>
    </location>
</feature>
<dbReference type="EMBL" id="KL198040">
    <property type="protein sequence ID" value="KDQ14075.1"/>
    <property type="molecule type" value="Genomic_DNA"/>
</dbReference>
<dbReference type="FunCoup" id="A0A067MH72">
    <property type="interactions" value="47"/>
</dbReference>
<protein>
    <recommendedName>
        <fullName evidence="2">UDENN domain-containing protein</fullName>
    </recommendedName>
</protein>
<feature type="compositionally biased region" description="Polar residues" evidence="1">
    <location>
        <begin position="777"/>
        <end position="787"/>
    </location>
</feature>
<accession>A0A067MH72</accession>
<dbReference type="InParanoid" id="A0A067MH72"/>
<dbReference type="GO" id="GO:0051666">
    <property type="term" value="P:actin cortical patch localization"/>
    <property type="evidence" value="ECO:0007669"/>
    <property type="project" value="TreeGrafter"/>
</dbReference>
<dbReference type="PANTHER" id="PTHR28245:SF1">
    <property type="entry name" value="ARF3-INTERACTING PROTEIN 1"/>
    <property type="match status" value="1"/>
</dbReference>
<reference evidence="4" key="1">
    <citation type="journal article" date="2014" name="Proc. Natl. Acad. Sci. U.S.A.">
        <title>Extensive sampling of basidiomycete genomes demonstrates inadequacy of the white-rot/brown-rot paradigm for wood decay fungi.</title>
        <authorList>
            <person name="Riley R."/>
            <person name="Salamov A.A."/>
            <person name="Brown D.W."/>
            <person name="Nagy L.G."/>
            <person name="Floudas D."/>
            <person name="Held B.W."/>
            <person name="Levasseur A."/>
            <person name="Lombard V."/>
            <person name="Morin E."/>
            <person name="Otillar R."/>
            <person name="Lindquist E.A."/>
            <person name="Sun H."/>
            <person name="LaButti K.M."/>
            <person name="Schmutz J."/>
            <person name="Jabbour D."/>
            <person name="Luo H."/>
            <person name="Baker S.E."/>
            <person name="Pisabarro A.G."/>
            <person name="Walton J.D."/>
            <person name="Blanchette R.A."/>
            <person name="Henrissat B."/>
            <person name="Martin F."/>
            <person name="Cullen D."/>
            <person name="Hibbett D.S."/>
            <person name="Grigoriev I.V."/>
        </authorList>
    </citation>
    <scope>NUCLEOTIDE SEQUENCE [LARGE SCALE GENOMIC DNA]</scope>
    <source>
        <strain evidence="4">FD-172 SS1</strain>
    </source>
</reference>
<dbReference type="InterPro" id="IPR052809">
    <property type="entry name" value="Actin_polarity_regulatory"/>
</dbReference>
<keyword evidence="4" id="KW-1185">Reference proteome</keyword>
<evidence type="ECO:0000256" key="1">
    <source>
        <dbReference type="SAM" id="MobiDB-lite"/>
    </source>
</evidence>
<dbReference type="GO" id="GO:0005886">
    <property type="term" value="C:plasma membrane"/>
    <property type="evidence" value="ECO:0007669"/>
    <property type="project" value="TreeGrafter"/>
</dbReference>
<gene>
    <name evidence="3" type="ORF">BOTBODRAFT_33187</name>
</gene>
<organism evidence="3 4">
    <name type="scientific">Botryobasidium botryosum (strain FD-172 SS1)</name>
    <dbReference type="NCBI Taxonomy" id="930990"/>
    <lineage>
        <taxon>Eukaryota</taxon>
        <taxon>Fungi</taxon>
        <taxon>Dikarya</taxon>
        <taxon>Basidiomycota</taxon>
        <taxon>Agaricomycotina</taxon>
        <taxon>Agaricomycetes</taxon>
        <taxon>Cantharellales</taxon>
        <taxon>Botryobasidiaceae</taxon>
        <taxon>Botryobasidium</taxon>
    </lineage>
</organism>
<name>A0A067MH72_BOTB1</name>
<dbReference type="PROSITE" id="PS50211">
    <property type="entry name" value="DENN"/>
    <property type="match status" value="1"/>
</dbReference>
<dbReference type="Pfam" id="PF08616">
    <property type="entry name" value="SPA"/>
    <property type="match status" value="1"/>
</dbReference>
<evidence type="ECO:0000313" key="3">
    <source>
        <dbReference type="EMBL" id="KDQ14075.1"/>
    </source>
</evidence>
<dbReference type="HOGENOM" id="CLU_009044_0_0_1"/>
<dbReference type="OrthoDB" id="66409at2759"/>
<dbReference type="InterPro" id="IPR037516">
    <property type="entry name" value="Tripartite_DENN"/>
</dbReference>
<dbReference type="AlphaFoldDB" id="A0A067MH72"/>
<feature type="compositionally biased region" description="Low complexity" evidence="1">
    <location>
        <begin position="755"/>
        <end position="768"/>
    </location>
</feature>
<dbReference type="Pfam" id="PF07792">
    <property type="entry name" value="Afi1"/>
    <property type="match status" value="1"/>
</dbReference>
<feature type="domain" description="UDENN" evidence="2">
    <location>
        <begin position="13"/>
        <end position="602"/>
    </location>
</feature>
<evidence type="ECO:0000313" key="4">
    <source>
        <dbReference type="Proteomes" id="UP000027195"/>
    </source>
</evidence>
<dbReference type="PANTHER" id="PTHR28245">
    <property type="entry name" value="ARF3-INTERACTING PROTEIN 1"/>
    <property type="match status" value="1"/>
</dbReference>
<feature type="region of interest" description="Disordered" evidence="1">
    <location>
        <begin position="194"/>
        <end position="235"/>
    </location>
</feature>
<dbReference type="STRING" id="930990.A0A067MH72"/>
<feature type="region of interest" description="Disordered" evidence="1">
    <location>
        <begin position="262"/>
        <end position="301"/>
    </location>
</feature>
<evidence type="ECO:0000259" key="2">
    <source>
        <dbReference type="PROSITE" id="PS50211"/>
    </source>
</evidence>